<dbReference type="RefSeq" id="WP_265133657.1">
    <property type="nucleotide sequence ID" value="NZ_FXTX01000023.1"/>
</dbReference>
<dbReference type="AlphaFoldDB" id="A0AA46AFS5"/>
<dbReference type="EMBL" id="FXTX01000023">
    <property type="protein sequence ID" value="SMP21444.1"/>
    <property type="molecule type" value="Genomic_DNA"/>
</dbReference>
<gene>
    <name evidence="2" type="ORF">SAMN06264868_12317</name>
</gene>
<protein>
    <submittedName>
        <fullName evidence="2">Uncharacterized protein</fullName>
    </submittedName>
</protein>
<evidence type="ECO:0000313" key="2">
    <source>
        <dbReference type="EMBL" id="SMP21444.1"/>
    </source>
</evidence>
<proteinExistence type="predicted"/>
<name>A0AA46AFS5_9AQUI</name>
<feature type="coiled-coil region" evidence="1">
    <location>
        <begin position="5"/>
        <end position="32"/>
    </location>
</feature>
<evidence type="ECO:0000313" key="3">
    <source>
        <dbReference type="Proteomes" id="UP001157947"/>
    </source>
</evidence>
<reference evidence="2" key="1">
    <citation type="submission" date="2017-05" db="EMBL/GenBank/DDBJ databases">
        <authorList>
            <person name="Varghese N."/>
            <person name="Submissions S."/>
        </authorList>
    </citation>
    <scope>NUCLEOTIDE SEQUENCE</scope>
    <source>
        <strain evidence="2">DSM 18763</strain>
    </source>
</reference>
<organism evidence="2 3">
    <name type="scientific">Venenivibrio stagnispumantis</name>
    <dbReference type="NCBI Taxonomy" id="407998"/>
    <lineage>
        <taxon>Bacteria</taxon>
        <taxon>Pseudomonadati</taxon>
        <taxon>Aquificota</taxon>
        <taxon>Aquificia</taxon>
        <taxon>Aquificales</taxon>
        <taxon>Hydrogenothermaceae</taxon>
        <taxon>Venenivibrio</taxon>
    </lineage>
</organism>
<dbReference type="Proteomes" id="UP001157947">
    <property type="component" value="Unassembled WGS sequence"/>
</dbReference>
<comment type="caution">
    <text evidence="2">The sequence shown here is derived from an EMBL/GenBank/DDBJ whole genome shotgun (WGS) entry which is preliminary data.</text>
</comment>
<accession>A0AA46AFS5</accession>
<keyword evidence="1" id="KW-0175">Coiled coil</keyword>
<sequence>MFKNLENLEKELQKLNLKYSKVLEEKERMRKRQQDVHLTPEDKKVLIESFVIGGIMENIITKVISRVL</sequence>
<keyword evidence="3" id="KW-1185">Reference proteome</keyword>
<evidence type="ECO:0000256" key="1">
    <source>
        <dbReference type="SAM" id="Coils"/>
    </source>
</evidence>